<sequence>MFDKTITLMRKMGKKGQASAEVLTDKLIGVVVFVFIAAALVPIALSSFTNLSTSGIALASLFTTVLGIILAVAIFKGVLKGLRF</sequence>
<accession>A0A0F9R5U6</accession>
<dbReference type="AlphaFoldDB" id="A0A0F9R5U6"/>
<comment type="caution">
    <text evidence="2">The sequence shown here is derived from an EMBL/GenBank/DDBJ whole genome shotgun (WGS) entry which is preliminary data.</text>
</comment>
<name>A0A0F9R5U6_9ZZZZ</name>
<gene>
    <name evidence="2" type="ORF">LCGC14_0636170</name>
</gene>
<evidence type="ECO:0000256" key="1">
    <source>
        <dbReference type="SAM" id="Phobius"/>
    </source>
</evidence>
<feature type="transmembrane region" description="Helical" evidence="1">
    <location>
        <begin position="21"/>
        <end position="44"/>
    </location>
</feature>
<keyword evidence="1" id="KW-0812">Transmembrane</keyword>
<reference evidence="2" key="1">
    <citation type="journal article" date="2015" name="Nature">
        <title>Complex archaea that bridge the gap between prokaryotes and eukaryotes.</title>
        <authorList>
            <person name="Spang A."/>
            <person name="Saw J.H."/>
            <person name="Jorgensen S.L."/>
            <person name="Zaremba-Niedzwiedzka K."/>
            <person name="Martijn J."/>
            <person name="Lind A.E."/>
            <person name="van Eijk R."/>
            <person name="Schleper C."/>
            <person name="Guy L."/>
            <person name="Ettema T.J."/>
        </authorList>
    </citation>
    <scope>NUCLEOTIDE SEQUENCE</scope>
</reference>
<evidence type="ECO:0000313" key="2">
    <source>
        <dbReference type="EMBL" id="KKN50119.1"/>
    </source>
</evidence>
<organism evidence="2">
    <name type="scientific">marine sediment metagenome</name>
    <dbReference type="NCBI Taxonomy" id="412755"/>
    <lineage>
        <taxon>unclassified sequences</taxon>
        <taxon>metagenomes</taxon>
        <taxon>ecological metagenomes</taxon>
    </lineage>
</organism>
<feature type="transmembrane region" description="Helical" evidence="1">
    <location>
        <begin position="56"/>
        <end position="79"/>
    </location>
</feature>
<dbReference type="EMBL" id="LAZR01001133">
    <property type="protein sequence ID" value="KKN50119.1"/>
    <property type="molecule type" value="Genomic_DNA"/>
</dbReference>
<keyword evidence="1" id="KW-0472">Membrane</keyword>
<protein>
    <submittedName>
        <fullName evidence="2">Uncharacterized protein</fullName>
    </submittedName>
</protein>
<proteinExistence type="predicted"/>
<keyword evidence="1" id="KW-1133">Transmembrane helix</keyword>